<keyword evidence="2" id="KW-1185">Reference proteome</keyword>
<dbReference type="EMBL" id="MU253764">
    <property type="protein sequence ID" value="KAG9247751.1"/>
    <property type="molecule type" value="Genomic_DNA"/>
</dbReference>
<dbReference type="PANTHER" id="PTHR28004">
    <property type="entry name" value="ZGC:162816-RELATED"/>
    <property type="match status" value="1"/>
</dbReference>
<dbReference type="Proteomes" id="UP000887226">
    <property type="component" value="Unassembled WGS sequence"/>
</dbReference>
<reference evidence="1" key="1">
    <citation type="journal article" date="2021" name="IMA Fungus">
        <title>Genomic characterization of three marine fungi, including Emericellopsis atlantica sp. nov. with signatures of a generalist lifestyle and marine biomass degradation.</title>
        <authorList>
            <person name="Hagestad O.C."/>
            <person name="Hou L."/>
            <person name="Andersen J.H."/>
            <person name="Hansen E.H."/>
            <person name="Altermark B."/>
            <person name="Li C."/>
            <person name="Kuhnert E."/>
            <person name="Cox R.J."/>
            <person name="Crous P.W."/>
            <person name="Spatafora J.W."/>
            <person name="Lail K."/>
            <person name="Amirebrahimi M."/>
            <person name="Lipzen A."/>
            <person name="Pangilinan J."/>
            <person name="Andreopoulos W."/>
            <person name="Hayes R.D."/>
            <person name="Ng V."/>
            <person name="Grigoriev I.V."/>
            <person name="Jackson S.A."/>
            <person name="Sutton T.D.S."/>
            <person name="Dobson A.D.W."/>
            <person name="Rama T."/>
        </authorList>
    </citation>
    <scope>NUCLEOTIDE SEQUENCE</scope>
    <source>
        <strain evidence="1">TRa3180A</strain>
    </source>
</reference>
<proteinExistence type="predicted"/>
<accession>A0A9P7Z9D1</accession>
<dbReference type="GO" id="GO:0008721">
    <property type="term" value="F:D-serine ammonia-lyase activity"/>
    <property type="evidence" value="ECO:0007669"/>
    <property type="project" value="TreeGrafter"/>
</dbReference>
<comment type="caution">
    <text evidence="1">The sequence shown here is derived from an EMBL/GenBank/DDBJ whole genome shotgun (WGS) entry which is preliminary data.</text>
</comment>
<name>A0A9P7Z9D1_9HELO</name>
<sequence length="128" mass="13557">MYMIRRNEKEKCSASIATLVSTAELVRENGFSMDVVTIGGGTVTAEICASLPGITKVQPGFFIFIGSDYRNAVGGLFEHNLTIPSATISKSSSAKRVTIGGGLKTLMTDSGFAEAKDLPRITCTQMGD</sequence>
<evidence type="ECO:0000313" key="2">
    <source>
        <dbReference type="Proteomes" id="UP000887226"/>
    </source>
</evidence>
<gene>
    <name evidence="1" type="ORF">BJ878DRAFT_539014</name>
</gene>
<dbReference type="InterPro" id="IPR051466">
    <property type="entry name" value="D-amino_acid_metab_enzyme"/>
</dbReference>
<dbReference type="AlphaFoldDB" id="A0A9P7Z9D1"/>
<dbReference type="InterPro" id="IPR042208">
    <property type="entry name" value="D-ser_dehydrat-like_sf"/>
</dbReference>
<dbReference type="InterPro" id="IPR029066">
    <property type="entry name" value="PLP-binding_barrel"/>
</dbReference>
<dbReference type="OrthoDB" id="20198at2759"/>
<dbReference type="Gene3D" id="2.40.37.20">
    <property type="entry name" value="D-serine dehydratase-like domain"/>
    <property type="match status" value="1"/>
</dbReference>
<organism evidence="1 2">
    <name type="scientific">Calycina marina</name>
    <dbReference type="NCBI Taxonomy" id="1763456"/>
    <lineage>
        <taxon>Eukaryota</taxon>
        <taxon>Fungi</taxon>
        <taxon>Dikarya</taxon>
        <taxon>Ascomycota</taxon>
        <taxon>Pezizomycotina</taxon>
        <taxon>Leotiomycetes</taxon>
        <taxon>Helotiales</taxon>
        <taxon>Pezizellaceae</taxon>
        <taxon>Calycina</taxon>
    </lineage>
</organism>
<dbReference type="PANTHER" id="PTHR28004:SF2">
    <property type="entry name" value="D-SERINE DEHYDRATASE"/>
    <property type="match status" value="1"/>
</dbReference>
<dbReference type="Gene3D" id="3.20.20.10">
    <property type="entry name" value="Alanine racemase"/>
    <property type="match status" value="1"/>
</dbReference>
<protein>
    <submittedName>
        <fullName evidence="1">Uncharacterized protein</fullName>
    </submittedName>
</protein>
<evidence type="ECO:0000313" key="1">
    <source>
        <dbReference type="EMBL" id="KAG9247751.1"/>
    </source>
</evidence>
<dbReference type="GO" id="GO:0036088">
    <property type="term" value="P:D-serine catabolic process"/>
    <property type="evidence" value="ECO:0007669"/>
    <property type="project" value="TreeGrafter"/>
</dbReference>